<dbReference type="Proteomes" id="UP000316759">
    <property type="component" value="Unassembled WGS sequence"/>
</dbReference>
<keyword evidence="3" id="KW-1185">Reference proteome</keyword>
<gene>
    <name evidence="2" type="ORF">FGIG_03735</name>
</gene>
<organism evidence="2 3">
    <name type="scientific">Fasciola gigantica</name>
    <name type="common">Giant liver fluke</name>
    <dbReference type="NCBI Taxonomy" id="46835"/>
    <lineage>
        <taxon>Eukaryota</taxon>
        <taxon>Metazoa</taxon>
        <taxon>Spiralia</taxon>
        <taxon>Lophotrochozoa</taxon>
        <taxon>Platyhelminthes</taxon>
        <taxon>Trematoda</taxon>
        <taxon>Digenea</taxon>
        <taxon>Plagiorchiida</taxon>
        <taxon>Echinostomata</taxon>
        <taxon>Echinostomatoidea</taxon>
        <taxon>Fasciolidae</taxon>
        <taxon>Fasciola</taxon>
    </lineage>
</organism>
<dbReference type="AlphaFoldDB" id="A0A504YPU9"/>
<accession>A0A504YPU9</accession>
<feature type="compositionally biased region" description="Basic and acidic residues" evidence="1">
    <location>
        <begin position="76"/>
        <end position="93"/>
    </location>
</feature>
<dbReference type="InterPro" id="IPR028271">
    <property type="entry name" value="RAMAC"/>
</dbReference>
<protein>
    <submittedName>
        <fullName evidence="2">Uncharacterized protein</fullName>
    </submittedName>
</protein>
<dbReference type="GO" id="GO:0106005">
    <property type="term" value="P:RNA 5'-cap (guanine-N7)-methylation"/>
    <property type="evidence" value="ECO:0007669"/>
    <property type="project" value="InterPro"/>
</dbReference>
<dbReference type="GO" id="GO:0031533">
    <property type="term" value="C:mRNA capping enzyme complex"/>
    <property type="evidence" value="ECO:0007669"/>
    <property type="project" value="InterPro"/>
</dbReference>
<evidence type="ECO:0000313" key="3">
    <source>
        <dbReference type="Proteomes" id="UP000316759"/>
    </source>
</evidence>
<dbReference type="EMBL" id="SUNJ01006561">
    <property type="protein sequence ID" value="TPP62665.1"/>
    <property type="molecule type" value="Genomic_DNA"/>
</dbReference>
<evidence type="ECO:0000313" key="2">
    <source>
        <dbReference type="EMBL" id="TPP62665.1"/>
    </source>
</evidence>
<evidence type="ECO:0000256" key="1">
    <source>
        <dbReference type="SAM" id="MobiDB-lite"/>
    </source>
</evidence>
<name>A0A504YPU9_FASGI</name>
<feature type="region of interest" description="Disordered" evidence="1">
    <location>
        <begin position="62"/>
        <end position="93"/>
    </location>
</feature>
<dbReference type="Pfam" id="PF15320">
    <property type="entry name" value="RAM"/>
    <property type="match status" value="1"/>
</dbReference>
<sequence length="93" mass="11486">MCNIPTIISRLMIHMDNKLPTLEELDQMFADRYTMKDDAYRNYCSQPISDPPVVAGWMERSQFEREDSRDFKRRRDMGWDRRQRDRSWHDDRR</sequence>
<dbReference type="GO" id="GO:0003723">
    <property type="term" value="F:RNA binding"/>
    <property type="evidence" value="ECO:0007669"/>
    <property type="project" value="InterPro"/>
</dbReference>
<proteinExistence type="predicted"/>
<dbReference type="OrthoDB" id="5875297at2759"/>
<comment type="caution">
    <text evidence="2">The sequence shown here is derived from an EMBL/GenBank/DDBJ whole genome shotgun (WGS) entry which is preliminary data.</text>
</comment>
<reference evidence="2 3" key="1">
    <citation type="submission" date="2019-04" db="EMBL/GenBank/DDBJ databases">
        <title>Annotation for the trematode Fasciola gigantica.</title>
        <authorList>
            <person name="Choi Y.-J."/>
        </authorList>
    </citation>
    <scope>NUCLEOTIDE SEQUENCE [LARGE SCALE GENOMIC DNA]</scope>
    <source>
        <strain evidence="2">Uganda_cow_1</strain>
    </source>
</reference>